<keyword evidence="1" id="KW-0732">Signal</keyword>
<accession>A0A0C3C1Z6</accession>
<organism evidence="2 3">
    <name type="scientific">Hebeloma cylindrosporum</name>
    <dbReference type="NCBI Taxonomy" id="76867"/>
    <lineage>
        <taxon>Eukaryota</taxon>
        <taxon>Fungi</taxon>
        <taxon>Dikarya</taxon>
        <taxon>Basidiomycota</taxon>
        <taxon>Agaricomycotina</taxon>
        <taxon>Agaricomycetes</taxon>
        <taxon>Agaricomycetidae</taxon>
        <taxon>Agaricales</taxon>
        <taxon>Agaricineae</taxon>
        <taxon>Hymenogastraceae</taxon>
        <taxon>Hebeloma</taxon>
    </lineage>
</organism>
<keyword evidence="3" id="KW-1185">Reference proteome</keyword>
<evidence type="ECO:0000256" key="1">
    <source>
        <dbReference type="SAM" id="SignalP"/>
    </source>
</evidence>
<feature type="chain" id="PRO_5002172930" description="Secreted protein" evidence="1">
    <location>
        <begin position="17"/>
        <end position="68"/>
    </location>
</feature>
<evidence type="ECO:0000313" key="2">
    <source>
        <dbReference type="EMBL" id="KIM37621.1"/>
    </source>
</evidence>
<proteinExistence type="predicted"/>
<feature type="signal peptide" evidence="1">
    <location>
        <begin position="1"/>
        <end position="16"/>
    </location>
</feature>
<reference evidence="3" key="2">
    <citation type="submission" date="2015-01" db="EMBL/GenBank/DDBJ databases">
        <title>Evolutionary Origins and Diversification of the Mycorrhizal Mutualists.</title>
        <authorList>
            <consortium name="DOE Joint Genome Institute"/>
            <consortium name="Mycorrhizal Genomics Consortium"/>
            <person name="Kohler A."/>
            <person name="Kuo A."/>
            <person name="Nagy L.G."/>
            <person name="Floudas D."/>
            <person name="Copeland A."/>
            <person name="Barry K.W."/>
            <person name="Cichocki N."/>
            <person name="Veneault-Fourrey C."/>
            <person name="LaButti K."/>
            <person name="Lindquist E.A."/>
            <person name="Lipzen A."/>
            <person name="Lundell T."/>
            <person name="Morin E."/>
            <person name="Murat C."/>
            <person name="Riley R."/>
            <person name="Ohm R."/>
            <person name="Sun H."/>
            <person name="Tunlid A."/>
            <person name="Henrissat B."/>
            <person name="Grigoriev I.V."/>
            <person name="Hibbett D.S."/>
            <person name="Martin F."/>
        </authorList>
    </citation>
    <scope>NUCLEOTIDE SEQUENCE [LARGE SCALE GENOMIC DNA]</scope>
    <source>
        <strain evidence="3">h7</strain>
    </source>
</reference>
<dbReference type="AlphaFoldDB" id="A0A0C3C1Z6"/>
<gene>
    <name evidence="2" type="ORF">M413DRAFT_448410</name>
</gene>
<dbReference type="EMBL" id="KN831796">
    <property type="protein sequence ID" value="KIM37621.1"/>
    <property type="molecule type" value="Genomic_DNA"/>
</dbReference>
<evidence type="ECO:0000313" key="3">
    <source>
        <dbReference type="Proteomes" id="UP000053424"/>
    </source>
</evidence>
<dbReference type="HOGENOM" id="CLU_2794224_0_0_1"/>
<sequence length="68" mass="7784">MFFLVLVIATLGSTLPWIISPEIQNWRSAKSYTTHILDNSWDPTCSEVVFLQIVRTPEECLFSPPRST</sequence>
<evidence type="ECO:0008006" key="4">
    <source>
        <dbReference type="Google" id="ProtNLM"/>
    </source>
</evidence>
<reference evidence="2 3" key="1">
    <citation type="submission" date="2014-04" db="EMBL/GenBank/DDBJ databases">
        <authorList>
            <consortium name="DOE Joint Genome Institute"/>
            <person name="Kuo A."/>
            <person name="Gay G."/>
            <person name="Dore J."/>
            <person name="Kohler A."/>
            <person name="Nagy L.G."/>
            <person name="Floudas D."/>
            <person name="Copeland A."/>
            <person name="Barry K.W."/>
            <person name="Cichocki N."/>
            <person name="Veneault-Fourrey C."/>
            <person name="LaButti K."/>
            <person name="Lindquist E.A."/>
            <person name="Lipzen A."/>
            <person name="Lundell T."/>
            <person name="Morin E."/>
            <person name="Murat C."/>
            <person name="Sun H."/>
            <person name="Tunlid A."/>
            <person name="Henrissat B."/>
            <person name="Grigoriev I.V."/>
            <person name="Hibbett D.S."/>
            <person name="Martin F."/>
            <person name="Nordberg H.P."/>
            <person name="Cantor M.N."/>
            <person name="Hua S.X."/>
        </authorList>
    </citation>
    <scope>NUCLEOTIDE SEQUENCE [LARGE SCALE GENOMIC DNA]</scope>
    <source>
        <strain evidence="3">h7</strain>
    </source>
</reference>
<name>A0A0C3C1Z6_HEBCY</name>
<dbReference type="Proteomes" id="UP000053424">
    <property type="component" value="Unassembled WGS sequence"/>
</dbReference>
<protein>
    <recommendedName>
        <fullName evidence="4">Secreted protein</fullName>
    </recommendedName>
</protein>